<keyword evidence="2" id="KW-1185">Reference proteome</keyword>
<sequence>MTGASDKTSLSFYLIGKVGGEVTTHYPLVVKKEESFGMERMSNWEYWGGESFGGEKIQREKCAALAVFNP</sequence>
<dbReference type="EMBL" id="VSRR010001964">
    <property type="protein sequence ID" value="MPC28782.1"/>
    <property type="molecule type" value="Genomic_DNA"/>
</dbReference>
<evidence type="ECO:0000313" key="1">
    <source>
        <dbReference type="EMBL" id="MPC28782.1"/>
    </source>
</evidence>
<comment type="caution">
    <text evidence="1">The sequence shown here is derived from an EMBL/GenBank/DDBJ whole genome shotgun (WGS) entry which is preliminary data.</text>
</comment>
<protein>
    <submittedName>
        <fullName evidence="1">Uncharacterized protein</fullName>
    </submittedName>
</protein>
<reference evidence="1 2" key="1">
    <citation type="submission" date="2019-05" db="EMBL/GenBank/DDBJ databases">
        <title>Another draft genome of Portunus trituberculatus and its Hox gene families provides insights of decapod evolution.</title>
        <authorList>
            <person name="Jeong J.-H."/>
            <person name="Song I."/>
            <person name="Kim S."/>
            <person name="Choi T."/>
            <person name="Kim D."/>
            <person name="Ryu S."/>
            <person name="Kim W."/>
        </authorList>
    </citation>
    <scope>NUCLEOTIDE SEQUENCE [LARGE SCALE GENOMIC DNA]</scope>
    <source>
        <tissue evidence="1">Muscle</tissue>
    </source>
</reference>
<evidence type="ECO:0000313" key="2">
    <source>
        <dbReference type="Proteomes" id="UP000324222"/>
    </source>
</evidence>
<proteinExistence type="predicted"/>
<dbReference type="Proteomes" id="UP000324222">
    <property type="component" value="Unassembled WGS sequence"/>
</dbReference>
<name>A0A5B7E419_PORTR</name>
<accession>A0A5B7E419</accession>
<organism evidence="1 2">
    <name type="scientific">Portunus trituberculatus</name>
    <name type="common">Swimming crab</name>
    <name type="synonym">Neptunus trituberculatus</name>
    <dbReference type="NCBI Taxonomy" id="210409"/>
    <lineage>
        <taxon>Eukaryota</taxon>
        <taxon>Metazoa</taxon>
        <taxon>Ecdysozoa</taxon>
        <taxon>Arthropoda</taxon>
        <taxon>Crustacea</taxon>
        <taxon>Multicrustacea</taxon>
        <taxon>Malacostraca</taxon>
        <taxon>Eumalacostraca</taxon>
        <taxon>Eucarida</taxon>
        <taxon>Decapoda</taxon>
        <taxon>Pleocyemata</taxon>
        <taxon>Brachyura</taxon>
        <taxon>Eubrachyura</taxon>
        <taxon>Portunoidea</taxon>
        <taxon>Portunidae</taxon>
        <taxon>Portuninae</taxon>
        <taxon>Portunus</taxon>
    </lineage>
</organism>
<dbReference type="AlphaFoldDB" id="A0A5B7E419"/>
<gene>
    <name evidence="1" type="ORF">E2C01_021993</name>
</gene>